<reference evidence="1" key="1">
    <citation type="submission" date="2018-11" db="EMBL/GenBank/DDBJ databases">
        <authorList>
            <consortium name="Pathogen Informatics"/>
        </authorList>
    </citation>
    <scope>NUCLEOTIDE SEQUENCE</scope>
</reference>
<evidence type="ECO:0000313" key="2">
    <source>
        <dbReference type="Proteomes" id="UP000784294"/>
    </source>
</evidence>
<dbReference type="AlphaFoldDB" id="A0A3S4ZIL8"/>
<dbReference type="OrthoDB" id="64340at2759"/>
<proteinExistence type="predicted"/>
<sequence>MEAILSRIDESAARLSQLASQIESFVAASVPGSFAGIAFRPSPTSFLPIGPGLPLADEFLPQDKTDGEFISRTYLVAMLNFALARYALQQRMMDRAESLFYTALQEMHAEQLTYIQETGATPRLIESYLTACHSYMKAQRAMDASDGIFSRPITVLTPSSIDPQGSDPLVDESHDSDLRHLSATLNEIYQQICSESSGLINSGLAYQDRARFAESCCDLLEACPPPFRQHASQPFWRNIVNTGPKRGVQKLPGQPVEIPTTPDHKFTTLEELLLECLSIDLQSLLISTGEEAPFLIDLSRRSHIEALLLSRAVKESEEEMKSIAVGLPKTVWPNIGLTSAEITCNFYTKVSVFSLCSYSLRLHDTYFVQSFI</sequence>
<dbReference type="EMBL" id="CAAALY010014741">
    <property type="protein sequence ID" value="VEL12429.1"/>
    <property type="molecule type" value="Genomic_DNA"/>
</dbReference>
<dbReference type="Proteomes" id="UP000784294">
    <property type="component" value="Unassembled WGS sequence"/>
</dbReference>
<comment type="caution">
    <text evidence="1">The sequence shown here is derived from an EMBL/GenBank/DDBJ whole genome shotgun (WGS) entry which is preliminary data.</text>
</comment>
<evidence type="ECO:0000313" key="1">
    <source>
        <dbReference type="EMBL" id="VEL12429.1"/>
    </source>
</evidence>
<protein>
    <submittedName>
        <fullName evidence="1">Uncharacterized protein</fullName>
    </submittedName>
</protein>
<name>A0A3S4ZIL8_9PLAT</name>
<organism evidence="1 2">
    <name type="scientific">Protopolystoma xenopodis</name>
    <dbReference type="NCBI Taxonomy" id="117903"/>
    <lineage>
        <taxon>Eukaryota</taxon>
        <taxon>Metazoa</taxon>
        <taxon>Spiralia</taxon>
        <taxon>Lophotrochozoa</taxon>
        <taxon>Platyhelminthes</taxon>
        <taxon>Monogenea</taxon>
        <taxon>Polyopisthocotylea</taxon>
        <taxon>Polystomatidea</taxon>
        <taxon>Polystomatidae</taxon>
        <taxon>Protopolystoma</taxon>
    </lineage>
</organism>
<keyword evidence="2" id="KW-1185">Reference proteome</keyword>
<gene>
    <name evidence="1" type="ORF">PXEA_LOCUS5869</name>
</gene>
<accession>A0A3S4ZIL8</accession>